<dbReference type="SUPFAM" id="SSF82754">
    <property type="entry name" value="C-terminal, gelsolin-like domain of Sec23/24"/>
    <property type="match status" value="1"/>
</dbReference>
<sequence>MSVSMKEVDPAFQGAGQKAYPLGIEVWQIENSKPVAVPESSYGKFLTGECYMILKTHASKSGGFRYDIHYWIGKDARDDEADTISIKTLELDAALGGRAVQYRELQGYESERFLSCFKPCIIPEETESQEHKTRMFSCKGKYVAHVQEVPCARSSLNHETICILDSKNKIFQFNGSNTSIQERAKALQVVQYIRDTYHGSKCDIATIDDGKLMADAEAGEFWGFFGGFAPLPRKTAANDAQSTDAHPTQLFCVNKGQAEHVAANSLTKKLLETRQCYLLDCGSEVLVWMGRDTSMEERKAANGAAEEYLRGQDRPKSKIIRMIENFETVCFRSKFVSWPQPTDVVASEEGRGKVAALLRRQGVDVKGLVKAAPKQEEEEEPQPYIDCSGNLQVWRVNGKEKSLLSDTEQSKFYTGDCYIFQYTYSGDEQEECLIGTWFGKKSVKEDKDSALLQANKMVESFKFLATQARIYEGNEPFLFYAIFQSFMVLKGGLSNGYKNYISEKGLPDDTYKEDGVALFRVQGSGPENMQSIQVEPVASSLNSSYCYILHQDSIVFNWYGSQTTTDDHDLTERQLDLIKPDLQTRVLKEGVESDQFWEILGGQTKYAAKKIPSEAESDPHLFSCTLSKGEDLKGLPMQVAEIYNFNQDDLMTEDILILDCHTAIFLWVGQEVNSKTKPQALAIGEKFLKLDVLLEKLPLQSPIFIIMEGSEPPFFTRFFTWDSTKSGMHGNSFQRRLSILKDGGRSTRNFKPKRRAPVSFGGRSASEKPQRSRSVSCSSDRPRARGRSPAFNALASKFDNPGGRNLSTPPPRVSKPSGSSEGGGGGTGGGGGFDAAKVLSKSKAIASLTASYDKPTREKLMPRSLKVSSDSAAKSESNSKINPLNSRVDSHTAKENVTENEVEDDEGLTLYPYERLITSSTDPAPNIDVTRREMYLSKADFKEKFNMTKDAFYKMPKWRQNKMKTSLGLKKQHMARIQATQYHEQDAEQFLENNGDSRDQLHSIAVFLYMPTI</sequence>
<evidence type="ECO:0000256" key="2">
    <source>
        <dbReference type="ARBA" id="ARBA00022467"/>
    </source>
</evidence>
<feature type="region of interest" description="Disordered" evidence="5">
    <location>
        <begin position="857"/>
        <end position="905"/>
    </location>
</feature>
<name>A0AAD8KAJ9_TARER</name>
<dbReference type="PROSITE" id="PS51089">
    <property type="entry name" value="HP"/>
    <property type="match status" value="1"/>
</dbReference>
<keyword evidence="8" id="KW-1185">Reference proteome</keyword>
<dbReference type="InterPro" id="IPR003128">
    <property type="entry name" value="Villin_headpiece"/>
</dbReference>
<dbReference type="Gene3D" id="1.10.950.10">
    <property type="entry name" value="Villin headpiece domain"/>
    <property type="match status" value="1"/>
</dbReference>
<dbReference type="InterPro" id="IPR029006">
    <property type="entry name" value="ADF-H/Gelsolin-like_dom_sf"/>
</dbReference>
<keyword evidence="2" id="KW-0117">Actin capping</keyword>
<dbReference type="EMBL" id="JAUHHV010000007">
    <property type="protein sequence ID" value="KAK1417102.1"/>
    <property type="molecule type" value="Genomic_DNA"/>
</dbReference>
<dbReference type="CDD" id="cd11291">
    <property type="entry name" value="gelsolin_S6_like"/>
    <property type="match status" value="1"/>
</dbReference>
<dbReference type="PANTHER" id="PTHR11977">
    <property type="entry name" value="VILLIN"/>
    <property type="match status" value="1"/>
</dbReference>
<evidence type="ECO:0000313" key="7">
    <source>
        <dbReference type="EMBL" id="KAK1417102.1"/>
    </source>
</evidence>
<feature type="compositionally biased region" description="Gly residues" evidence="5">
    <location>
        <begin position="820"/>
        <end position="833"/>
    </location>
</feature>
<feature type="domain" description="HP" evidence="6">
    <location>
        <begin position="905"/>
        <end position="970"/>
    </location>
</feature>
<evidence type="ECO:0000256" key="1">
    <source>
        <dbReference type="ARBA" id="ARBA00008418"/>
    </source>
</evidence>
<dbReference type="InterPro" id="IPR036180">
    <property type="entry name" value="Gelsolin-like_dom_sf"/>
</dbReference>
<dbReference type="CDD" id="cd11288">
    <property type="entry name" value="gelsolin_S5_like"/>
    <property type="match status" value="1"/>
</dbReference>
<dbReference type="SMART" id="SM00262">
    <property type="entry name" value="GEL"/>
    <property type="match status" value="6"/>
</dbReference>
<dbReference type="Pfam" id="PF02209">
    <property type="entry name" value="VHP"/>
    <property type="match status" value="1"/>
</dbReference>
<dbReference type="PRINTS" id="PR00597">
    <property type="entry name" value="GELSOLIN"/>
</dbReference>
<evidence type="ECO:0000256" key="3">
    <source>
        <dbReference type="ARBA" id="ARBA00022737"/>
    </source>
</evidence>
<gene>
    <name evidence="7" type="ORF">QVD17_26224</name>
</gene>
<dbReference type="SUPFAM" id="SSF55753">
    <property type="entry name" value="Actin depolymerizing proteins"/>
    <property type="match status" value="5"/>
</dbReference>
<evidence type="ECO:0000313" key="8">
    <source>
        <dbReference type="Proteomes" id="UP001229421"/>
    </source>
</evidence>
<dbReference type="PANTHER" id="PTHR11977:SF138">
    <property type="entry name" value="VILLIN-4"/>
    <property type="match status" value="1"/>
</dbReference>
<dbReference type="InterPro" id="IPR007123">
    <property type="entry name" value="Gelsolin-like_dom"/>
</dbReference>
<proteinExistence type="inferred from homology"/>
<dbReference type="SMART" id="SM00153">
    <property type="entry name" value="VHP"/>
    <property type="match status" value="1"/>
</dbReference>
<dbReference type="Gene3D" id="3.40.20.10">
    <property type="entry name" value="Severin"/>
    <property type="match status" value="6"/>
</dbReference>
<dbReference type="InterPro" id="IPR007122">
    <property type="entry name" value="Villin/Gelsolin"/>
</dbReference>
<accession>A0AAD8KAJ9</accession>
<dbReference type="GO" id="GO:0007015">
    <property type="term" value="P:actin filament organization"/>
    <property type="evidence" value="ECO:0007669"/>
    <property type="project" value="UniProtKB-ARBA"/>
</dbReference>
<organism evidence="7 8">
    <name type="scientific">Tagetes erecta</name>
    <name type="common">African marigold</name>
    <dbReference type="NCBI Taxonomy" id="13708"/>
    <lineage>
        <taxon>Eukaryota</taxon>
        <taxon>Viridiplantae</taxon>
        <taxon>Streptophyta</taxon>
        <taxon>Embryophyta</taxon>
        <taxon>Tracheophyta</taxon>
        <taxon>Spermatophyta</taxon>
        <taxon>Magnoliopsida</taxon>
        <taxon>eudicotyledons</taxon>
        <taxon>Gunneridae</taxon>
        <taxon>Pentapetalae</taxon>
        <taxon>asterids</taxon>
        <taxon>campanulids</taxon>
        <taxon>Asterales</taxon>
        <taxon>Asteraceae</taxon>
        <taxon>Asteroideae</taxon>
        <taxon>Heliantheae alliance</taxon>
        <taxon>Tageteae</taxon>
        <taxon>Tagetes</taxon>
    </lineage>
</organism>
<dbReference type="SUPFAM" id="SSF47050">
    <property type="entry name" value="VHP, Villin headpiece domain"/>
    <property type="match status" value="1"/>
</dbReference>
<keyword evidence="4" id="KW-0009">Actin-binding</keyword>
<dbReference type="GO" id="GO:0051693">
    <property type="term" value="P:actin filament capping"/>
    <property type="evidence" value="ECO:0007669"/>
    <property type="project" value="UniProtKB-KW"/>
</dbReference>
<reference evidence="7" key="1">
    <citation type="journal article" date="2023" name="bioRxiv">
        <title>Improved chromosome-level genome assembly for marigold (Tagetes erecta).</title>
        <authorList>
            <person name="Jiang F."/>
            <person name="Yuan L."/>
            <person name="Wang S."/>
            <person name="Wang H."/>
            <person name="Xu D."/>
            <person name="Wang A."/>
            <person name="Fan W."/>
        </authorList>
    </citation>
    <scope>NUCLEOTIDE SEQUENCE</scope>
    <source>
        <strain evidence="7">WSJ</strain>
        <tissue evidence="7">Leaf</tissue>
    </source>
</reference>
<dbReference type="FunFam" id="3.40.20.10:FF:000033">
    <property type="entry name" value="Villin-4"/>
    <property type="match status" value="1"/>
</dbReference>
<feature type="compositionally biased region" description="Low complexity" evidence="5">
    <location>
        <begin position="868"/>
        <end position="880"/>
    </location>
</feature>
<protein>
    <recommendedName>
        <fullName evidence="6">HP domain-containing protein</fullName>
    </recommendedName>
</protein>
<dbReference type="CDD" id="cd11293">
    <property type="entry name" value="gelsolin_S4_like"/>
    <property type="match status" value="1"/>
</dbReference>
<dbReference type="Proteomes" id="UP001229421">
    <property type="component" value="Unassembled WGS sequence"/>
</dbReference>
<evidence type="ECO:0000256" key="4">
    <source>
        <dbReference type="ARBA" id="ARBA00023203"/>
    </source>
</evidence>
<dbReference type="InterPro" id="IPR036886">
    <property type="entry name" value="Villin_headpiece_dom_sf"/>
</dbReference>
<dbReference type="GO" id="GO:0051015">
    <property type="term" value="F:actin filament binding"/>
    <property type="evidence" value="ECO:0007669"/>
    <property type="project" value="InterPro"/>
</dbReference>
<dbReference type="FunFam" id="3.40.20.10:FF:000001">
    <property type="entry name" value="Gelsolin"/>
    <property type="match status" value="1"/>
</dbReference>
<dbReference type="AlphaFoldDB" id="A0AAD8KAJ9"/>
<keyword evidence="3" id="KW-0677">Repeat</keyword>
<dbReference type="Pfam" id="PF00626">
    <property type="entry name" value="Gelsolin"/>
    <property type="match status" value="4"/>
</dbReference>
<dbReference type="GO" id="GO:0051014">
    <property type="term" value="P:actin filament severing"/>
    <property type="evidence" value="ECO:0007669"/>
    <property type="project" value="TreeGrafter"/>
</dbReference>
<feature type="compositionally biased region" description="Basic and acidic residues" evidence="5">
    <location>
        <begin position="888"/>
        <end position="897"/>
    </location>
</feature>
<evidence type="ECO:0000256" key="5">
    <source>
        <dbReference type="SAM" id="MobiDB-lite"/>
    </source>
</evidence>
<feature type="region of interest" description="Disordered" evidence="5">
    <location>
        <begin position="743"/>
        <end position="834"/>
    </location>
</feature>
<evidence type="ECO:0000259" key="6">
    <source>
        <dbReference type="PROSITE" id="PS51089"/>
    </source>
</evidence>
<dbReference type="CDD" id="cd11290">
    <property type="entry name" value="gelsolin_S1_like"/>
    <property type="match status" value="1"/>
</dbReference>
<comment type="similarity">
    <text evidence="1">Belongs to the villin/gelsolin family.</text>
</comment>
<comment type="caution">
    <text evidence="7">The sequence shown here is derived from an EMBL/GenBank/DDBJ whole genome shotgun (WGS) entry which is preliminary data.</text>
</comment>